<comment type="caution">
    <text evidence="2">The sequence shown here is derived from an EMBL/GenBank/DDBJ whole genome shotgun (WGS) entry which is preliminary data.</text>
</comment>
<gene>
    <name evidence="2" type="ORF">KUF71_008542</name>
</gene>
<dbReference type="EMBL" id="JAHWGI010000979">
    <property type="protein sequence ID" value="KAK3919415.1"/>
    <property type="molecule type" value="Genomic_DNA"/>
</dbReference>
<reference evidence="2" key="2">
    <citation type="journal article" date="2023" name="BMC Genomics">
        <title>Pest status, molecular evolution, and epigenetic factors derived from the genome assembly of Frankliniella fusca, a thysanopteran phytovirus vector.</title>
        <authorList>
            <person name="Catto M.A."/>
            <person name="Labadie P.E."/>
            <person name="Jacobson A.L."/>
            <person name="Kennedy G.G."/>
            <person name="Srinivasan R."/>
            <person name="Hunt B.G."/>
        </authorList>
    </citation>
    <scope>NUCLEOTIDE SEQUENCE</scope>
    <source>
        <strain evidence="2">PL_HMW_Pooled</strain>
    </source>
</reference>
<dbReference type="Proteomes" id="UP001219518">
    <property type="component" value="Unassembled WGS sequence"/>
</dbReference>
<protein>
    <submittedName>
        <fullName evidence="2">Tetratricopeptide repeat protein 36</fullName>
    </submittedName>
</protein>
<proteinExistence type="predicted"/>
<evidence type="ECO:0000256" key="1">
    <source>
        <dbReference type="SAM" id="MobiDB-lite"/>
    </source>
</evidence>
<reference evidence="2" key="1">
    <citation type="submission" date="2021-07" db="EMBL/GenBank/DDBJ databases">
        <authorList>
            <person name="Catto M.A."/>
            <person name="Jacobson A."/>
            <person name="Kennedy G."/>
            <person name="Labadie P."/>
            <person name="Hunt B.G."/>
            <person name="Srinivasan R."/>
        </authorList>
    </citation>
    <scope>NUCLEOTIDE SEQUENCE</scope>
    <source>
        <strain evidence="2">PL_HMW_Pooled</strain>
        <tissue evidence="2">Head</tissue>
    </source>
</reference>
<accession>A0AAE1LHA7</accession>
<keyword evidence="3" id="KW-1185">Reference proteome</keyword>
<evidence type="ECO:0000313" key="3">
    <source>
        <dbReference type="Proteomes" id="UP001219518"/>
    </source>
</evidence>
<organism evidence="2 3">
    <name type="scientific">Frankliniella fusca</name>
    <dbReference type="NCBI Taxonomy" id="407009"/>
    <lineage>
        <taxon>Eukaryota</taxon>
        <taxon>Metazoa</taxon>
        <taxon>Ecdysozoa</taxon>
        <taxon>Arthropoda</taxon>
        <taxon>Hexapoda</taxon>
        <taxon>Insecta</taxon>
        <taxon>Pterygota</taxon>
        <taxon>Neoptera</taxon>
        <taxon>Paraneoptera</taxon>
        <taxon>Thysanoptera</taxon>
        <taxon>Terebrantia</taxon>
        <taxon>Thripoidea</taxon>
        <taxon>Thripidae</taxon>
        <taxon>Frankliniella</taxon>
    </lineage>
</organism>
<evidence type="ECO:0000313" key="2">
    <source>
        <dbReference type="EMBL" id="KAK3919415.1"/>
    </source>
</evidence>
<sequence>MGAGCSRCSVGLPCEEPECRAADMTAVSLDVLARLQAADGDARRDDKYAQRLSDLQTSFARRHQLTPEAVVAEANSIRELYRTRRTLRGYLGAAGAARDGVQRCYESACAEPLECAPEVEALSAATAARPSAEEQQTPRRSPKCCLGPTLAEQPL</sequence>
<name>A0AAE1LHA7_9NEOP</name>
<dbReference type="AlphaFoldDB" id="A0AAE1LHA7"/>
<feature type="region of interest" description="Disordered" evidence="1">
    <location>
        <begin position="124"/>
        <end position="155"/>
    </location>
</feature>
<feature type="compositionally biased region" description="Low complexity" evidence="1">
    <location>
        <begin position="124"/>
        <end position="134"/>
    </location>
</feature>